<evidence type="ECO:0000256" key="4">
    <source>
        <dbReference type="ARBA" id="ARBA00022692"/>
    </source>
</evidence>
<keyword evidence="4 10" id="KW-0812">Transmembrane</keyword>
<feature type="domain" description="TonB-dependent receptor-like beta-barrel" evidence="11">
    <location>
        <begin position="13"/>
        <end position="374"/>
    </location>
</feature>
<dbReference type="SUPFAM" id="SSF56935">
    <property type="entry name" value="Porins"/>
    <property type="match status" value="1"/>
</dbReference>
<protein>
    <submittedName>
        <fullName evidence="12">TonB-dependent receptor</fullName>
    </submittedName>
</protein>
<evidence type="ECO:0000256" key="3">
    <source>
        <dbReference type="ARBA" id="ARBA00022452"/>
    </source>
</evidence>
<sequence length="400" mass="45566">VFRDVATLRTEKKSFPWAATDIALQLAYTYDRERFTDTRGNIGTGFQDLHNTTNTYSANGLLTWYLDAWHQTASFLMEERYETFRSIDMFPERRGLPSREGPLQRRNNVILGLQDELRLFRDALSLRPLLRYHLVHNDFGADPTSGNVKLNVPRRNQEDFLNPSLGVKYTLLSGVALKGNVGRFTRVPTLFELFGDRGTTVGNPALQPERSTNWDVGFTVEWPGEGPVNRLFFEYAYFGSDAEDIILFVQNSQNSARAENIGSARIRGHELSWSVTALQHLRLFGNYTFQDAVDTSATFSRGKALPGRPRHELHQGLELFAPFGKVTYELDYIARNFLDNVEFFVVDNRLLHNVTLTAFPFGKHLKLTLELKNLTDNRIADTRGFPLPGRSVFGTVEGKF</sequence>
<dbReference type="InterPro" id="IPR036942">
    <property type="entry name" value="Beta-barrel_TonB_sf"/>
</dbReference>
<gene>
    <name evidence="12" type="ORF">FJZ47_25965</name>
</gene>
<dbReference type="InterPro" id="IPR039426">
    <property type="entry name" value="TonB-dep_rcpt-like"/>
</dbReference>
<dbReference type="AlphaFoldDB" id="A0A937W6T2"/>
<evidence type="ECO:0000259" key="11">
    <source>
        <dbReference type="Pfam" id="PF00593"/>
    </source>
</evidence>
<evidence type="ECO:0000256" key="1">
    <source>
        <dbReference type="ARBA" id="ARBA00004571"/>
    </source>
</evidence>
<evidence type="ECO:0000256" key="8">
    <source>
        <dbReference type="ARBA" id="ARBA00023170"/>
    </source>
</evidence>
<accession>A0A937W6T2</accession>
<dbReference type="GO" id="GO:0009279">
    <property type="term" value="C:cell outer membrane"/>
    <property type="evidence" value="ECO:0007669"/>
    <property type="project" value="UniProtKB-SubCell"/>
</dbReference>
<dbReference type="Pfam" id="PF00593">
    <property type="entry name" value="TonB_dep_Rec_b-barrel"/>
    <property type="match status" value="1"/>
</dbReference>
<keyword evidence="5" id="KW-0732">Signal</keyword>
<evidence type="ECO:0000256" key="5">
    <source>
        <dbReference type="ARBA" id="ARBA00022729"/>
    </source>
</evidence>
<evidence type="ECO:0000256" key="9">
    <source>
        <dbReference type="ARBA" id="ARBA00023237"/>
    </source>
</evidence>
<feature type="non-terminal residue" evidence="12">
    <location>
        <position position="1"/>
    </location>
</feature>
<comment type="caution">
    <text evidence="12">The sequence shown here is derived from an EMBL/GenBank/DDBJ whole genome shotgun (WGS) entry which is preliminary data.</text>
</comment>
<keyword evidence="3 10" id="KW-1134">Transmembrane beta strand</keyword>
<dbReference type="EMBL" id="VGLS01001263">
    <property type="protein sequence ID" value="MBM3227228.1"/>
    <property type="molecule type" value="Genomic_DNA"/>
</dbReference>
<evidence type="ECO:0000256" key="6">
    <source>
        <dbReference type="ARBA" id="ARBA00023077"/>
    </source>
</evidence>
<evidence type="ECO:0000313" key="13">
    <source>
        <dbReference type="Proteomes" id="UP000712673"/>
    </source>
</evidence>
<keyword evidence="8 12" id="KW-0675">Receptor</keyword>
<dbReference type="InterPro" id="IPR000531">
    <property type="entry name" value="Beta-barrel_TonB"/>
</dbReference>
<dbReference type="Proteomes" id="UP000712673">
    <property type="component" value="Unassembled WGS sequence"/>
</dbReference>
<evidence type="ECO:0000256" key="2">
    <source>
        <dbReference type="ARBA" id="ARBA00022448"/>
    </source>
</evidence>
<dbReference type="Gene3D" id="2.40.170.20">
    <property type="entry name" value="TonB-dependent receptor, beta-barrel domain"/>
    <property type="match status" value="1"/>
</dbReference>
<evidence type="ECO:0000256" key="10">
    <source>
        <dbReference type="PROSITE-ProRule" id="PRU01360"/>
    </source>
</evidence>
<keyword evidence="2 10" id="KW-0813">Transport</keyword>
<dbReference type="PANTHER" id="PTHR30069:SF29">
    <property type="entry name" value="HEMOGLOBIN AND HEMOGLOBIN-HAPTOGLOBIN-BINDING PROTEIN 1-RELATED"/>
    <property type="match status" value="1"/>
</dbReference>
<name>A0A937W6T2_UNCTE</name>
<evidence type="ECO:0000256" key="7">
    <source>
        <dbReference type="ARBA" id="ARBA00023136"/>
    </source>
</evidence>
<evidence type="ECO:0000313" key="12">
    <source>
        <dbReference type="EMBL" id="MBM3227228.1"/>
    </source>
</evidence>
<keyword evidence="6" id="KW-0798">TonB box</keyword>
<keyword evidence="9 10" id="KW-0998">Cell outer membrane</keyword>
<dbReference type="PANTHER" id="PTHR30069">
    <property type="entry name" value="TONB-DEPENDENT OUTER MEMBRANE RECEPTOR"/>
    <property type="match status" value="1"/>
</dbReference>
<dbReference type="GO" id="GO:0044718">
    <property type="term" value="P:siderophore transmembrane transport"/>
    <property type="evidence" value="ECO:0007669"/>
    <property type="project" value="TreeGrafter"/>
</dbReference>
<proteinExistence type="inferred from homology"/>
<dbReference type="PROSITE" id="PS52016">
    <property type="entry name" value="TONB_DEPENDENT_REC_3"/>
    <property type="match status" value="1"/>
</dbReference>
<organism evidence="12 13">
    <name type="scientific">Tectimicrobiota bacterium</name>
    <dbReference type="NCBI Taxonomy" id="2528274"/>
    <lineage>
        <taxon>Bacteria</taxon>
        <taxon>Pseudomonadati</taxon>
        <taxon>Nitrospinota/Tectimicrobiota group</taxon>
        <taxon>Candidatus Tectimicrobiota</taxon>
    </lineage>
</organism>
<comment type="similarity">
    <text evidence="10">Belongs to the TonB-dependent receptor family.</text>
</comment>
<reference evidence="12" key="1">
    <citation type="submission" date="2019-03" db="EMBL/GenBank/DDBJ databases">
        <title>Lake Tanganyika Metagenome-Assembled Genomes (MAGs).</title>
        <authorList>
            <person name="Tran P."/>
        </authorList>
    </citation>
    <scope>NUCLEOTIDE SEQUENCE</scope>
    <source>
        <strain evidence="12">K_DeepCast_65m_m2_066</strain>
    </source>
</reference>
<comment type="subcellular location">
    <subcellularLocation>
        <location evidence="1 10">Cell outer membrane</location>
        <topology evidence="1 10">Multi-pass membrane protein</topology>
    </subcellularLocation>
</comment>
<keyword evidence="7 10" id="KW-0472">Membrane</keyword>
<dbReference type="GO" id="GO:0015344">
    <property type="term" value="F:siderophore uptake transmembrane transporter activity"/>
    <property type="evidence" value="ECO:0007669"/>
    <property type="project" value="TreeGrafter"/>
</dbReference>